<name>A0A3N4M2D1_9PEZI</name>
<keyword evidence="2" id="KW-1185">Reference proteome</keyword>
<dbReference type="AlphaFoldDB" id="A0A3N4M2D1"/>
<protein>
    <submittedName>
        <fullName evidence="1">Uncharacterized protein</fullName>
    </submittedName>
</protein>
<proteinExistence type="predicted"/>
<sequence length="168" mass="19274">MHNGGLLMKPACRDFRYRLSELVQTAFPICWAFQTGPALQPSVSIQPFLRSSTKIQPREIVLFFCNQPPTLPPLYHLGLRDCSTLLPASTTIPLRKVHYPIKISALRQANSTQGSVLGLHRGHTFCNSVRRAYVRLTYHRRSKSIHWLLFIHSHGSIPTNWNGRWDIF</sequence>
<dbReference type="EMBL" id="ML121531">
    <property type="protein sequence ID" value="RPB27542.1"/>
    <property type="molecule type" value="Genomic_DNA"/>
</dbReference>
<evidence type="ECO:0000313" key="1">
    <source>
        <dbReference type="EMBL" id="RPB27542.1"/>
    </source>
</evidence>
<accession>A0A3N4M2D1</accession>
<organism evidence="1 2">
    <name type="scientific">Terfezia boudieri ATCC MYA-4762</name>
    <dbReference type="NCBI Taxonomy" id="1051890"/>
    <lineage>
        <taxon>Eukaryota</taxon>
        <taxon>Fungi</taxon>
        <taxon>Dikarya</taxon>
        <taxon>Ascomycota</taxon>
        <taxon>Pezizomycotina</taxon>
        <taxon>Pezizomycetes</taxon>
        <taxon>Pezizales</taxon>
        <taxon>Pezizaceae</taxon>
        <taxon>Terfezia</taxon>
    </lineage>
</organism>
<dbReference type="InParanoid" id="A0A3N4M2D1"/>
<reference evidence="1 2" key="1">
    <citation type="journal article" date="2018" name="Nat. Ecol. Evol.">
        <title>Pezizomycetes genomes reveal the molecular basis of ectomycorrhizal truffle lifestyle.</title>
        <authorList>
            <person name="Murat C."/>
            <person name="Payen T."/>
            <person name="Noel B."/>
            <person name="Kuo A."/>
            <person name="Morin E."/>
            <person name="Chen J."/>
            <person name="Kohler A."/>
            <person name="Krizsan K."/>
            <person name="Balestrini R."/>
            <person name="Da Silva C."/>
            <person name="Montanini B."/>
            <person name="Hainaut M."/>
            <person name="Levati E."/>
            <person name="Barry K.W."/>
            <person name="Belfiori B."/>
            <person name="Cichocki N."/>
            <person name="Clum A."/>
            <person name="Dockter R.B."/>
            <person name="Fauchery L."/>
            <person name="Guy J."/>
            <person name="Iotti M."/>
            <person name="Le Tacon F."/>
            <person name="Lindquist E.A."/>
            <person name="Lipzen A."/>
            <person name="Malagnac F."/>
            <person name="Mello A."/>
            <person name="Molinier V."/>
            <person name="Miyauchi S."/>
            <person name="Poulain J."/>
            <person name="Riccioni C."/>
            <person name="Rubini A."/>
            <person name="Sitrit Y."/>
            <person name="Splivallo R."/>
            <person name="Traeger S."/>
            <person name="Wang M."/>
            <person name="Zifcakova L."/>
            <person name="Wipf D."/>
            <person name="Zambonelli A."/>
            <person name="Paolocci F."/>
            <person name="Nowrousian M."/>
            <person name="Ottonello S."/>
            <person name="Baldrian P."/>
            <person name="Spatafora J.W."/>
            <person name="Henrissat B."/>
            <person name="Nagy L.G."/>
            <person name="Aury J.M."/>
            <person name="Wincker P."/>
            <person name="Grigoriev I.V."/>
            <person name="Bonfante P."/>
            <person name="Martin F.M."/>
        </authorList>
    </citation>
    <scope>NUCLEOTIDE SEQUENCE [LARGE SCALE GENOMIC DNA]</scope>
    <source>
        <strain evidence="1 2">ATCC MYA-4762</strain>
    </source>
</reference>
<evidence type="ECO:0000313" key="2">
    <source>
        <dbReference type="Proteomes" id="UP000267821"/>
    </source>
</evidence>
<dbReference type="Proteomes" id="UP000267821">
    <property type="component" value="Unassembled WGS sequence"/>
</dbReference>
<gene>
    <name evidence="1" type="ORF">L211DRAFT_553379</name>
</gene>